<keyword evidence="4" id="KW-0378">Hydrolase</keyword>
<dbReference type="InterPro" id="IPR054363">
    <property type="entry name" value="GH95_cat"/>
</dbReference>
<dbReference type="PIRSF" id="PIRSF007663">
    <property type="entry name" value="UCP007663"/>
    <property type="match status" value="1"/>
</dbReference>
<evidence type="ECO:0000313" key="4">
    <source>
        <dbReference type="EMBL" id="MDN4465005.1"/>
    </source>
</evidence>
<evidence type="ECO:0000259" key="1">
    <source>
        <dbReference type="Pfam" id="PF14498"/>
    </source>
</evidence>
<dbReference type="InterPro" id="IPR027414">
    <property type="entry name" value="GH95_N_dom"/>
</dbReference>
<evidence type="ECO:0000259" key="2">
    <source>
        <dbReference type="Pfam" id="PF21307"/>
    </source>
</evidence>
<keyword evidence="5" id="KW-1185">Reference proteome</keyword>
<sequence>MTTLRYKTASESWLDRLPLGNGRVGVMVGADAARRRLGLNEAGAWSGGLGSARRELIDPDVAAQALAAARDALARDDPHDAEDHLRALQRGYAQAFLPVGEVSVVSSSQPVDEHAVVRELDLDAGVHVCRREGLTATSIVSWESGLVVHREVYDDATDLAVSFTTSLRVADRTTSTGRLMLRLDLPSDVAPTHEPGSPAVTWDSPHVRPGSVLVVADIDHDGVETLESLDGGLAITGAHRVEIRVAVATTTGLGAEPQPVGEIAALAERSLADARGGDEIARHARSFRRDAPVFALELGDGEAAVEDPHRRATEAAFSSMLDGDLLAALVAYGVYLLRCSSAETTPPANLQGIWNAQMQPPWSSAYTLNINAPMNYWAAEQVGLSGPHRALLNLLEVLARTGRDTAGRLYGLDGWVAHHNTDIWGYTFPTAGDAAWSQWPLGGAWLVRQFDEQRRHGAMPPEVRERFWPVARECARFLLGWLHVDETGAATTSPSTSPENRYIAADGRPAALTIGSAFDLALIREVLSLVIDLASECGDAENPVATAAKEMLPRLAFAGVTSDGRVQEWGRDVDDEDRQHRHLSHLYEWFPGDGGPSMLDTAASYTLDTRGDDSTGWSLAWKIALRARLRDGVAVSRLLRLAMRPASSGDGHRGGLYPNLFAAHPPFQIDGNFGLVAGVLECLVQSHRPGTIDILPALPPDLPTGRLRGFIARPGIRLDLDWRDGTPTRLRLEATHPGAVGPISIVQGEGSASAIVPDSGWIDVRFPLSSHPPHSSTGAVK</sequence>
<feature type="domain" description="Glycosyl hydrolase family 95 N-terminal" evidence="1">
    <location>
        <begin position="4"/>
        <end position="249"/>
    </location>
</feature>
<feature type="domain" description="Alpha fucosidase A-like C-terminal" evidence="2">
    <location>
        <begin position="685"/>
        <end position="738"/>
    </location>
</feature>
<dbReference type="GO" id="GO:0016787">
    <property type="term" value="F:hydrolase activity"/>
    <property type="evidence" value="ECO:0007669"/>
    <property type="project" value="UniProtKB-KW"/>
</dbReference>
<dbReference type="EMBL" id="JAHWXI010000013">
    <property type="protein sequence ID" value="MDN4465005.1"/>
    <property type="molecule type" value="Genomic_DNA"/>
</dbReference>
<dbReference type="InterPro" id="IPR016518">
    <property type="entry name" value="Alpha-L-fucosidase"/>
</dbReference>
<dbReference type="InterPro" id="IPR049053">
    <property type="entry name" value="AFCA-like_C"/>
</dbReference>
<proteinExistence type="predicted"/>
<name>A0ABT8FUV5_9MICO</name>
<dbReference type="InterPro" id="IPR012341">
    <property type="entry name" value="6hp_glycosidase-like_sf"/>
</dbReference>
<dbReference type="Pfam" id="PF21307">
    <property type="entry name" value="Glyco_hydro_95_C"/>
    <property type="match status" value="1"/>
</dbReference>
<dbReference type="Pfam" id="PF22124">
    <property type="entry name" value="Glyco_hydro_95_cat"/>
    <property type="match status" value="1"/>
</dbReference>
<dbReference type="InterPro" id="IPR008928">
    <property type="entry name" value="6-hairpin_glycosidase_sf"/>
</dbReference>
<dbReference type="PANTHER" id="PTHR31084">
    <property type="entry name" value="ALPHA-L-FUCOSIDASE 2"/>
    <property type="match status" value="1"/>
</dbReference>
<dbReference type="Proteomes" id="UP001172731">
    <property type="component" value="Unassembled WGS sequence"/>
</dbReference>
<protein>
    <submittedName>
        <fullName evidence="4">Glycoside hydrolase family 95 protein</fullName>
    </submittedName>
</protein>
<dbReference type="Gene3D" id="1.50.10.10">
    <property type="match status" value="1"/>
</dbReference>
<dbReference type="Pfam" id="PF14498">
    <property type="entry name" value="Glyco_hyd_65N_2"/>
    <property type="match status" value="1"/>
</dbReference>
<organism evidence="4 5">
    <name type="scientific">Microbacterium aurantiacum</name>
    <dbReference type="NCBI Taxonomy" id="162393"/>
    <lineage>
        <taxon>Bacteria</taxon>
        <taxon>Bacillati</taxon>
        <taxon>Actinomycetota</taxon>
        <taxon>Actinomycetes</taxon>
        <taxon>Micrococcales</taxon>
        <taxon>Microbacteriaceae</taxon>
        <taxon>Microbacterium</taxon>
    </lineage>
</organism>
<dbReference type="PANTHER" id="PTHR31084:SF0">
    <property type="entry name" value="ALPHA-L-FUCOSIDASE 2"/>
    <property type="match status" value="1"/>
</dbReference>
<evidence type="ECO:0000259" key="3">
    <source>
        <dbReference type="Pfam" id="PF22124"/>
    </source>
</evidence>
<evidence type="ECO:0000313" key="5">
    <source>
        <dbReference type="Proteomes" id="UP001172731"/>
    </source>
</evidence>
<reference evidence="4" key="1">
    <citation type="submission" date="2021-06" db="EMBL/GenBank/DDBJ databases">
        <title>Genome-based taxonomic framework of Microbacterium strains isolated from marine environment, the description of four new species and reclassification of four preexisting species.</title>
        <authorList>
            <person name="Lee S.D."/>
            <person name="Kim S.-M."/>
            <person name="Byeon Y.-S."/>
            <person name="Yang H.L."/>
            <person name="Kim I.S."/>
        </authorList>
    </citation>
    <scope>NUCLEOTIDE SEQUENCE</scope>
    <source>
        <strain evidence="4">KACC 20510</strain>
    </source>
</reference>
<dbReference type="RefSeq" id="WP_301134837.1">
    <property type="nucleotide sequence ID" value="NZ_BAAAUQ010000032.1"/>
</dbReference>
<accession>A0ABT8FUV5</accession>
<gene>
    <name evidence="4" type="ORF">KZC48_11425</name>
</gene>
<dbReference type="SUPFAM" id="SSF48208">
    <property type="entry name" value="Six-hairpin glycosidases"/>
    <property type="match status" value="1"/>
</dbReference>
<feature type="domain" description="Glycosyl hydrolase family 95 catalytic" evidence="3">
    <location>
        <begin position="281"/>
        <end position="683"/>
    </location>
</feature>
<comment type="caution">
    <text evidence="4">The sequence shown here is derived from an EMBL/GenBank/DDBJ whole genome shotgun (WGS) entry which is preliminary data.</text>
</comment>